<reference evidence="2" key="1">
    <citation type="submission" date="2016-10" db="EMBL/GenBank/DDBJ databases">
        <authorList>
            <person name="Varghese N."/>
            <person name="Submissions S."/>
        </authorList>
    </citation>
    <scope>NUCLEOTIDE SEQUENCE [LARGE SCALE GENOMIC DNA]</scope>
    <source>
        <strain evidence="2">B48,IBRC-M 10115,DSM 25386,CECT 8001</strain>
    </source>
</reference>
<keyword evidence="2" id="KW-1185">Reference proteome</keyword>
<name>A0A1H8KUB9_9BACI</name>
<dbReference type="AlphaFoldDB" id="A0A1H8KUB9"/>
<proteinExistence type="predicted"/>
<gene>
    <name evidence="1" type="ORF">SAMN05192533_13214</name>
</gene>
<evidence type="ECO:0000313" key="2">
    <source>
        <dbReference type="Proteomes" id="UP000198553"/>
    </source>
</evidence>
<dbReference type="Proteomes" id="UP000198553">
    <property type="component" value="Unassembled WGS sequence"/>
</dbReference>
<dbReference type="EMBL" id="FOBW01000032">
    <property type="protein sequence ID" value="SEN96469.1"/>
    <property type="molecule type" value="Genomic_DNA"/>
</dbReference>
<protein>
    <submittedName>
        <fullName evidence="1">Uncharacterized protein</fullName>
    </submittedName>
</protein>
<sequence>MISGKKHIEEILGMSFRARHKEVKDTEDSFPNLIIHQQIQGDEIYTPLNTNLWESER</sequence>
<accession>A0A1H8KUB9</accession>
<dbReference type="RefSeq" id="WP_170843982.1">
    <property type="nucleotide sequence ID" value="NZ_FOBW01000032.1"/>
</dbReference>
<evidence type="ECO:0000313" key="1">
    <source>
        <dbReference type="EMBL" id="SEN96469.1"/>
    </source>
</evidence>
<organism evidence="1 2">
    <name type="scientific">Mesobacillus persicus</name>
    <dbReference type="NCBI Taxonomy" id="930146"/>
    <lineage>
        <taxon>Bacteria</taxon>
        <taxon>Bacillati</taxon>
        <taxon>Bacillota</taxon>
        <taxon>Bacilli</taxon>
        <taxon>Bacillales</taxon>
        <taxon>Bacillaceae</taxon>
        <taxon>Mesobacillus</taxon>
    </lineage>
</organism>